<dbReference type="PANTHER" id="PTHR43019">
    <property type="entry name" value="SERINE ENDOPROTEASE DEGS"/>
    <property type="match status" value="1"/>
</dbReference>
<feature type="chain" id="PRO_5009287766" evidence="2">
    <location>
        <begin position="22"/>
        <end position="590"/>
    </location>
</feature>
<dbReference type="AlphaFoldDB" id="A0A1H5VZK8"/>
<feature type="signal peptide" evidence="2">
    <location>
        <begin position="1"/>
        <end position="21"/>
    </location>
</feature>
<dbReference type="InterPro" id="IPR002477">
    <property type="entry name" value="Peptidoglycan-bd-like"/>
</dbReference>
<dbReference type="InterPro" id="IPR036366">
    <property type="entry name" value="PGBDSf"/>
</dbReference>
<name>A0A1H5VZK8_9RHOB</name>
<dbReference type="RefSeq" id="WP_103909615.1">
    <property type="nucleotide sequence ID" value="NZ_FNUZ01000002.1"/>
</dbReference>
<feature type="domain" description="Peptidoglycan binding-like" evidence="3">
    <location>
        <begin position="167"/>
        <end position="220"/>
    </location>
</feature>
<dbReference type="Pfam" id="PF01471">
    <property type="entry name" value="PG_binding_1"/>
    <property type="match status" value="1"/>
</dbReference>
<dbReference type="EMBL" id="FNUZ01000002">
    <property type="protein sequence ID" value="SEF92660.1"/>
    <property type="molecule type" value="Genomic_DNA"/>
</dbReference>
<accession>A0A1H5VZK8</accession>
<dbReference type="OrthoDB" id="6810892at2"/>
<organism evidence="4 5">
    <name type="scientific">Thalassococcus halodurans</name>
    <dbReference type="NCBI Taxonomy" id="373675"/>
    <lineage>
        <taxon>Bacteria</taxon>
        <taxon>Pseudomonadati</taxon>
        <taxon>Pseudomonadota</taxon>
        <taxon>Alphaproteobacteria</taxon>
        <taxon>Rhodobacterales</taxon>
        <taxon>Roseobacteraceae</taxon>
        <taxon>Thalassococcus</taxon>
    </lineage>
</organism>
<feature type="compositionally biased region" description="Low complexity" evidence="1">
    <location>
        <begin position="112"/>
        <end position="142"/>
    </location>
</feature>
<evidence type="ECO:0000259" key="3">
    <source>
        <dbReference type="Pfam" id="PF01471"/>
    </source>
</evidence>
<proteinExistence type="predicted"/>
<dbReference type="SUPFAM" id="SSF50494">
    <property type="entry name" value="Trypsin-like serine proteases"/>
    <property type="match status" value="1"/>
</dbReference>
<dbReference type="InterPro" id="IPR009003">
    <property type="entry name" value="Peptidase_S1_PA"/>
</dbReference>
<feature type="region of interest" description="Disordered" evidence="1">
    <location>
        <begin position="112"/>
        <end position="167"/>
    </location>
</feature>
<dbReference type="Proteomes" id="UP000236752">
    <property type="component" value="Unassembled WGS sequence"/>
</dbReference>
<dbReference type="Gene3D" id="1.10.101.10">
    <property type="entry name" value="PGBD-like superfamily/PGBD"/>
    <property type="match status" value="1"/>
</dbReference>
<dbReference type="PANTHER" id="PTHR43019:SF46">
    <property type="entry name" value="SERINE PROTEASE"/>
    <property type="match status" value="1"/>
</dbReference>
<gene>
    <name evidence="4" type="ORF">SAMN04488045_1251</name>
</gene>
<dbReference type="InterPro" id="IPR036365">
    <property type="entry name" value="PGBD-like_sf"/>
</dbReference>
<dbReference type="Pfam" id="PF13365">
    <property type="entry name" value="Trypsin_2"/>
    <property type="match status" value="1"/>
</dbReference>
<evidence type="ECO:0000313" key="4">
    <source>
        <dbReference type="EMBL" id="SEF92660.1"/>
    </source>
</evidence>
<keyword evidence="2" id="KW-0732">Signal</keyword>
<keyword evidence="5" id="KW-1185">Reference proteome</keyword>
<reference evidence="4 5" key="1">
    <citation type="submission" date="2016-10" db="EMBL/GenBank/DDBJ databases">
        <authorList>
            <person name="de Groot N.N."/>
        </authorList>
    </citation>
    <scope>NUCLEOTIDE SEQUENCE [LARGE SCALE GENOMIC DNA]</scope>
    <source>
        <strain evidence="4 5">DSM 26915</strain>
    </source>
</reference>
<protein>
    <submittedName>
        <fullName evidence="4">Putative peptidoglycan binding domain-containing protein</fullName>
    </submittedName>
</protein>
<dbReference type="SUPFAM" id="SSF47090">
    <property type="entry name" value="PGBD-like"/>
    <property type="match status" value="1"/>
</dbReference>
<evidence type="ECO:0000256" key="2">
    <source>
        <dbReference type="SAM" id="SignalP"/>
    </source>
</evidence>
<sequence length="590" mass="63123">MKRTLLMLSTALYLTAGTAWAQDASYIQIEAQPSLKRAEDRLRDYASYLADVNGFALGGGWYGIALGPYTADDAAARLRRLRADGQVPRDSYIEEGDQYGQQFWPIGATGAATQEPVAAEEPTAETAETPVVETTPEVVAEPAPEPVIEEPDETPRQARASEAELTREERADLQIALQWAGFYNGAIDAAFGRGTRSSMAAWQEANNFEVTGVLTTRQRAELKRQYNAVLDGLGMGLVTDARAGIAIDMPTAKVAFEKYESPFAHYSATDNLGARVLLISQPGDRDTLFGLYEIMQTLEIVPLDGPRERKRDGFVLVGENSKIVSHTEVSLEDGNIKGFTLIWPANDEERRTRVLAMMQSSFTVSNAVLDPAATSGDGQGVDLLSGLRIRTPRMSVSGFYVDGQGHVLTASNAVQNCGRITLDETTEADILAQDETLGVALLTPKSSLAPRMFAEFRTDDPRIQSEVAVAGYSYGGVLSGPTMTFGTLEDVKGLSGEDTLKRLALASLPGDAGGPVVDAGGAVVGMMLPRDTGARSLPDEVSFAAKASAIETLLQQSGVRFNSTSGGGVIAPEDLTEATTAMTVLVSCWD</sequence>
<feature type="compositionally biased region" description="Basic and acidic residues" evidence="1">
    <location>
        <begin position="153"/>
        <end position="167"/>
    </location>
</feature>
<evidence type="ECO:0000313" key="5">
    <source>
        <dbReference type="Proteomes" id="UP000236752"/>
    </source>
</evidence>
<dbReference type="Gene3D" id="2.40.10.120">
    <property type="match status" value="1"/>
</dbReference>
<evidence type="ECO:0000256" key="1">
    <source>
        <dbReference type="SAM" id="MobiDB-lite"/>
    </source>
</evidence>